<reference evidence="2 3" key="1">
    <citation type="submission" date="2019-11" db="EMBL/GenBank/DDBJ databases">
        <title>Pseudooceanicola pacifica sp. nov., isolated from deep-sea sediment of the Pacific Ocean.</title>
        <authorList>
            <person name="Lyu L."/>
        </authorList>
    </citation>
    <scope>NUCLEOTIDE SEQUENCE [LARGE SCALE GENOMIC DNA]</scope>
    <source>
        <strain evidence="2 3">216_PA32_1</strain>
    </source>
</reference>
<organism evidence="2 3">
    <name type="scientific">Pseudooceanicola pacificus</name>
    <dbReference type="NCBI Taxonomy" id="2676438"/>
    <lineage>
        <taxon>Bacteria</taxon>
        <taxon>Pseudomonadati</taxon>
        <taxon>Pseudomonadota</taxon>
        <taxon>Alphaproteobacteria</taxon>
        <taxon>Rhodobacterales</taxon>
        <taxon>Paracoccaceae</taxon>
        <taxon>Pseudooceanicola</taxon>
    </lineage>
</organism>
<dbReference type="Proteomes" id="UP000443843">
    <property type="component" value="Unassembled WGS sequence"/>
</dbReference>
<dbReference type="Gene3D" id="3.90.226.10">
    <property type="entry name" value="2-enoyl-CoA Hydratase, Chain A, domain 1"/>
    <property type="match status" value="1"/>
</dbReference>
<evidence type="ECO:0000313" key="2">
    <source>
        <dbReference type="EMBL" id="MWB77749.1"/>
    </source>
</evidence>
<dbReference type="AlphaFoldDB" id="A0A844WEW5"/>
<dbReference type="EMBL" id="WNXQ01000003">
    <property type="protein sequence ID" value="MWB77749.1"/>
    <property type="molecule type" value="Genomic_DNA"/>
</dbReference>
<gene>
    <name evidence="2" type="ORF">GLS40_06905</name>
</gene>
<dbReference type="SUPFAM" id="SSF52096">
    <property type="entry name" value="ClpP/crotonase"/>
    <property type="match status" value="1"/>
</dbReference>
<feature type="region of interest" description="Disordered" evidence="1">
    <location>
        <begin position="31"/>
        <end position="72"/>
    </location>
</feature>
<evidence type="ECO:0000256" key="1">
    <source>
        <dbReference type="SAM" id="MobiDB-lite"/>
    </source>
</evidence>
<comment type="caution">
    <text evidence="2">The sequence shown here is derived from an EMBL/GenBank/DDBJ whole genome shotgun (WGS) entry which is preliminary data.</text>
</comment>
<name>A0A844WEW5_9RHOB</name>
<dbReference type="InterPro" id="IPR029045">
    <property type="entry name" value="ClpP/crotonase-like_dom_sf"/>
</dbReference>
<protein>
    <recommendedName>
        <fullName evidence="4">Clp protease</fullName>
    </recommendedName>
</protein>
<sequence length="242" mass="25691">MKRALTGILIFQLGLALLLFLGDIGRDFSLPRPGTSVPRFDTPARPGDQTRRYDPGALPATRPGGPDVAPSGPMPDRLTLEVTGDAIVLTGTIAPGDAERIAGRIAGLEDRPDRVVLNSSGGSVADALALGRGIRAAGMDTAMRASDICLSACPYILAGGVTRDVAEGARVGVHQHYFGENTLLPAFTAVSSIQRGQGEVMRYLDEMGVDPMVMSHALVTPPDEIYLLLPEELERYRLTFAP</sequence>
<accession>A0A844WEW5</accession>
<proteinExistence type="predicted"/>
<evidence type="ECO:0000313" key="3">
    <source>
        <dbReference type="Proteomes" id="UP000443843"/>
    </source>
</evidence>
<keyword evidence="3" id="KW-1185">Reference proteome</keyword>
<evidence type="ECO:0008006" key="4">
    <source>
        <dbReference type="Google" id="ProtNLM"/>
    </source>
</evidence>